<dbReference type="SUPFAM" id="SSF88946">
    <property type="entry name" value="Sigma2 domain of RNA polymerase sigma factors"/>
    <property type="match status" value="1"/>
</dbReference>
<dbReference type="Pfam" id="PF08281">
    <property type="entry name" value="Sigma70_r4_2"/>
    <property type="match status" value="1"/>
</dbReference>
<dbReference type="CDD" id="cd06171">
    <property type="entry name" value="Sigma70_r4"/>
    <property type="match status" value="1"/>
</dbReference>
<evidence type="ECO:0000256" key="4">
    <source>
        <dbReference type="ARBA" id="ARBA00023163"/>
    </source>
</evidence>
<dbReference type="GO" id="GO:0006352">
    <property type="term" value="P:DNA-templated transcription initiation"/>
    <property type="evidence" value="ECO:0007669"/>
    <property type="project" value="InterPro"/>
</dbReference>
<accession>A0A4V3FKR5</accession>
<evidence type="ECO:0000313" key="7">
    <source>
        <dbReference type="EMBL" id="TDU91243.1"/>
    </source>
</evidence>
<feature type="domain" description="RNA polymerase sigma-70 region 2" evidence="5">
    <location>
        <begin position="35"/>
        <end position="101"/>
    </location>
</feature>
<comment type="similarity">
    <text evidence="1">Belongs to the sigma-70 factor family. ECF subfamily.</text>
</comment>
<dbReference type="PANTHER" id="PTHR43133:SF25">
    <property type="entry name" value="RNA POLYMERASE SIGMA FACTOR RFAY-RELATED"/>
    <property type="match status" value="1"/>
</dbReference>
<keyword evidence="4" id="KW-0804">Transcription</keyword>
<dbReference type="Pfam" id="PF04542">
    <property type="entry name" value="Sigma70_r2"/>
    <property type="match status" value="1"/>
</dbReference>
<dbReference type="InterPro" id="IPR039425">
    <property type="entry name" value="RNA_pol_sigma-70-like"/>
</dbReference>
<sequence length="205" mass="23415">MIGLQGRHDGVIMTATDRVLWDRASGGDSEAFGQLYDRHARAVYNFLYRRTASWSDAEDLTSAVFLHAWRRRADVVLDRDSALPWLLRAADYTVRNEWRAKLRYRRALAAAHLLADHQRDHADEVIGRLDTDHQLEQARAAMKRLPRQEREIVELCVWSGLDQQAAAVALDIPLGTVKSRLSRARKHLRELGINDPSKTSVETQP</sequence>
<comment type="caution">
    <text evidence="7">The sequence shown here is derived from an EMBL/GenBank/DDBJ whole genome shotgun (WGS) entry which is preliminary data.</text>
</comment>
<dbReference type="GO" id="GO:0016987">
    <property type="term" value="F:sigma factor activity"/>
    <property type="evidence" value="ECO:0007669"/>
    <property type="project" value="UniProtKB-KW"/>
</dbReference>
<reference evidence="7 8" key="1">
    <citation type="submission" date="2019-03" db="EMBL/GenBank/DDBJ databases">
        <title>Genomic Encyclopedia of Type Strains, Phase III (KMG-III): the genomes of soil and plant-associated and newly described type strains.</title>
        <authorList>
            <person name="Whitman W."/>
        </authorList>
    </citation>
    <scope>NUCLEOTIDE SEQUENCE [LARGE SCALE GENOMIC DNA]</scope>
    <source>
        <strain evidence="7 8">VKM Ac-2575</strain>
    </source>
</reference>
<keyword evidence="2" id="KW-0805">Transcription regulation</keyword>
<dbReference type="Proteomes" id="UP000295151">
    <property type="component" value="Unassembled WGS sequence"/>
</dbReference>
<dbReference type="Gene3D" id="1.10.1740.10">
    <property type="match status" value="1"/>
</dbReference>
<dbReference type="InterPro" id="IPR036388">
    <property type="entry name" value="WH-like_DNA-bd_sf"/>
</dbReference>
<evidence type="ECO:0000256" key="3">
    <source>
        <dbReference type="ARBA" id="ARBA00023082"/>
    </source>
</evidence>
<proteinExistence type="inferred from homology"/>
<name>A0A4V3FKR5_9ACTN</name>
<keyword evidence="8" id="KW-1185">Reference proteome</keyword>
<evidence type="ECO:0000256" key="1">
    <source>
        <dbReference type="ARBA" id="ARBA00010641"/>
    </source>
</evidence>
<dbReference type="AlphaFoldDB" id="A0A4V3FKR5"/>
<feature type="domain" description="RNA polymerase sigma factor 70 region 4 type 2" evidence="6">
    <location>
        <begin position="136"/>
        <end position="188"/>
    </location>
</feature>
<dbReference type="InterPro" id="IPR013324">
    <property type="entry name" value="RNA_pol_sigma_r3/r4-like"/>
</dbReference>
<evidence type="ECO:0000313" key="8">
    <source>
        <dbReference type="Proteomes" id="UP000295151"/>
    </source>
</evidence>
<evidence type="ECO:0000259" key="5">
    <source>
        <dbReference type="Pfam" id="PF04542"/>
    </source>
</evidence>
<dbReference type="PANTHER" id="PTHR43133">
    <property type="entry name" value="RNA POLYMERASE ECF-TYPE SIGMA FACTO"/>
    <property type="match status" value="1"/>
</dbReference>
<evidence type="ECO:0000256" key="2">
    <source>
        <dbReference type="ARBA" id="ARBA00023015"/>
    </source>
</evidence>
<dbReference type="GO" id="GO:0003677">
    <property type="term" value="F:DNA binding"/>
    <property type="evidence" value="ECO:0007669"/>
    <property type="project" value="InterPro"/>
</dbReference>
<gene>
    <name evidence="7" type="ORF">EV138_4845</name>
</gene>
<dbReference type="Gene3D" id="1.10.10.10">
    <property type="entry name" value="Winged helix-like DNA-binding domain superfamily/Winged helix DNA-binding domain"/>
    <property type="match status" value="1"/>
</dbReference>
<dbReference type="InterPro" id="IPR013249">
    <property type="entry name" value="RNA_pol_sigma70_r4_t2"/>
</dbReference>
<protein>
    <submittedName>
        <fullName evidence="7">RNA polymerase ECF family sigma subunit</fullName>
    </submittedName>
</protein>
<dbReference type="InterPro" id="IPR013325">
    <property type="entry name" value="RNA_pol_sigma_r2"/>
</dbReference>
<organism evidence="7 8">
    <name type="scientific">Kribbella voronezhensis</name>
    <dbReference type="NCBI Taxonomy" id="2512212"/>
    <lineage>
        <taxon>Bacteria</taxon>
        <taxon>Bacillati</taxon>
        <taxon>Actinomycetota</taxon>
        <taxon>Actinomycetes</taxon>
        <taxon>Propionibacteriales</taxon>
        <taxon>Kribbellaceae</taxon>
        <taxon>Kribbella</taxon>
    </lineage>
</organism>
<evidence type="ECO:0000259" key="6">
    <source>
        <dbReference type="Pfam" id="PF08281"/>
    </source>
</evidence>
<dbReference type="InterPro" id="IPR007627">
    <property type="entry name" value="RNA_pol_sigma70_r2"/>
</dbReference>
<keyword evidence="3" id="KW-0731">Sigma factor</keyword>
<dbReference type="SUPFAM" id="SSF88659">
    <property type="entry name" value="Sigma3 and sigma4 domains of RNA polymerase sigma factors"/>
    <property type="match status" value="1"/>
</dbReference>
<dbReference type="NCBIfam" id="TIGR02937">
    <property type="entry name" value="sigma70-ECF"/>
    <property type="match status" value="1"/>
</dbReference>
<dbReference type="EMBL" id="SOCE01000001">
    <property type="protein sequence ID" value="TDU91243.1"/>
    <property type="molecule type" value="Genomic_DNA"/>
</dbReference>
<dbReference type="InterPro" id="IPR014284">
    <property type="entry name" value="RNA_pol_sigma-70_dom"/>
</dbReference>